<dbReference type="Pfam" id="PF00557">
    <property type="entry name" value="Peptidase_M24"/>
    <property type="match status" value="1"/>
</dbReference>
<dbReference type="STRING" id="1137991.SAMN05660642_02287"/>
<dbReference type="InterPro" id="IPR036005">
    <property type="entry name" value="Creatinase/aminopeptidase-like"/>
</dbReference>
<feature type="domain" description="Peptidase M24" evidence="3">
    <location>
        <begin position="151"/>
        <end position="355"/>
    </location>
</feature>
<dbReference type="InterPro" id="IPR001714">
    <property type="entry name" value="Pept_M24_MAP"/>
</dbReference>
<keyword evidence="6" id="KW-1185">Reference proteome</keyword>
<dbReference type="PROSITE" id="PS00491">
    <property type="entry name" value="PROLINE_PEPTIDASE"/>
    <property type="match status" value="1"/>
</dbReference>
<dbReference type="Gene3D" id="3.90.230.10">
    <property type="entry name" value="Creatinase/methionine aminopeptidase superfamily"/>
    <property type="match status" value="1"/>
</dbReference>
<dbReference type="InterPro" id="IPR001131">
    <property type="entry name" value="Peptidase_M24B_aminopep-P_CS"/>
</dbReference>
<organism evidence="5 6">
    <name type="scientific">Geodermatophilus siccatus</name>
    <dbReference type="NCBI Taxonomy" id="1137991"/>
    <lineage>
        <taxon>Bacteria</taxon>
        <taxon>Bacillati</taxon>
        <taxon>Actinomycetota</taxon>
        <taxon>Actinomycetes</taxon>
        <taxon>Geodermatophilales</taxon>
        <taxon>Geodermatophilaceae</taxon>
        <taxon>Geodermatophilus</taxon>
    </lineage>
</organism>
<gene>
    <name evidence="5" type="ORF">SAMN05660642_02287</name>
</gene>
<proteinExistence type="predicted"/>
<dbReference type="PANTHER" id="PTHR46112:SF8">
    <property type="entry name" value="CYTOPLASMIC PEPTIDASE PEPQ-RELATED"/>
    <property type="match status" value="1"/>
</dbReference>
<dbReference type="GO" id="GO:0004177">
    <property type="term" value="F:aminopeptidase activity"/>
    <property type="evidence" value="ECO:0007669"/>
    <property type="project" value="UniProtKB-ARBA"/>
</dbReference>
<dbReference type="GO" id="GO:0008235">
    <property type="term" value="F:metalloexopeptidase activity"/>
    <property type="evidence" value="ECO:0007669"/>
    <property type="project" value="UniProtKB-ARBA"/>
</dbReference>
<dbReference type="Gene3D" id="3.40.350.10">
    <property type="entry name" value="Creatinase/prolidase N-terminal domain"/>
    <property type="match status" value="1"/>
</dbReference>
<accession>A0A1G9SLE3</accession>
<evidence type="ECO:0000256" key="1">
    <source>
        <dbReference type="ARBA" id="ARBA00022723"/>
    </source>
</evidence>
<dbReference type="SUPFAM" id="SSF53092">
    <property type="entry name" value="Creatinase/prolidase N-terminal domain"/>
    <property type="match status" value="1"/>
</dbReference>
<dbReference type="PRINTS" id="PR00599">
    <property type="entry name" value="MAPEPTIDASE"/>
</dbReference>
<dbReference type="OrthoDB" id="9806388at2"/>
<keyword evidence="1" id="KW-0479">Metal-binding</keyword>
<dbReference type="InterPro" id="IPR050659">
    <property type="entry name" value="Peptidase_M24B"/>
</dbReference>
<reference evidence="6" key="1">
    <citation type="submission" date="2016-10" db="EMBL/GenBank/DDBJ databases">
        <authorList>
            <person name="Varghese N."/>
            <person name="Submissions S."/>
        </authorList>
    </citation>
    <scope>NUCLEOTIDE SEQUENCE [LARGE SCALE GENOMIC DNA]</scope>
    <source>
        <strain evidence="6">DSM 45419</strain>
    </source>
</reference>
<sequence>MRYAERRERLRATAADRGLDAVLVTELLNVRYLTGFTGSNGALLLRTDGADVFGTDGRYTTQAGTQVPDVELLVDRATVSALAREAVLPRSGGPTARRIGYESHHLTVDGLRALESVLADAAAGGTVPELTSVRRAVEALRAVKDDDEVDALRRACAVADAALAELAAEGALRPGRTERQVGRELDARMLSMGAEAPSFETIVATGANSAIPHHRPDSTELRPGDFLKLDFGATVDGYHSDMTRTVVLGEAADWQREVYGLVAAAQAAGRAALAVGADVVAVDSAARDVIAAAGHAEHFTHGLGHGVGLEIHEAPGIGQLGAGRLAAGMAVTVEPGVYLPGHGGVRIEDTLIVTDDEPELLTLTSKELLVL</sequence>
<evidence type="ECO:0000259" key="4">
    <source>
        <dbReference type="Pfam" id="PF01321"/>
    </source>
</evidence>
<dbReference type="PANTHER" id="PTHR46112">
    <property type="entry name" value="AMINOPEPTIDASE"/>
    <property type="match status" value="1"/>
</dbReference>
<dbReference type="AlphaFoldDB" id="A0A1G9SLE3"/>
<dbReference type="InterPro" id="IPR000587">
    <property type="entry name" value="Creatinase_N"/>
</dbReference>
<feature type="domain" description="Creatinase N-terminal" evidence="4">
    <location>
        <begin position="6"/>
        <end position="143"/>
    </location>
</feature>
<evidence type="ECO:0000259" key="3">
    <source>
        <dbReference type="Pfam" id="PF00557"/>
    </source>
</evidence>
<evidence type="ECO:0000313" key="5">
    <source>
        <dbReference type="EMBL" id="SDM36242.1"/>
    </source>
</evidence>
<evidence type="ECO:0000313" key="6">
    <source>
        <dbReference type="Proteomes" id="UP000198680"/>
    </source>
</evidence>
<dbReference type="SUPFAM" id="SSF55920">
    <property type="entry name" value="Creatinase/aminopeptidase"/>
    <property type="match status" value="1"/>
</dbReference>
<dbReference type="InterPro" id="IPR029149">
    <property type="entry name" value="Creatin/AminoP/Spt16_N"/>
</dbReference>
<dbReference type="GO" id="GO:0046872">
    <property type="term" value="F:metal ion binding"/>
    <property type="evidence" value="ECO:0007669"/>
    <property type="project" value="UniProtKB-KW"/>
</dbReference>
<dbReference type="EMBL" id="FNHE01000005">
    <property type="protein sequence ID" value="SDM36242.1"/>
    <property type="molecule type" value="Genomic_DNA"/>
</dbReference>
<evidence type="ECO:0000256" key="2">
    <source>
        <dbReference type="ARBA" id="ARBA00022801"/>
    </source>
</evidence>
<dbReference type="Proteomes" id="UP000198680">
    <property type="component" value="Unassembled WGS sequence"/>
</dbReference>
<protein>
    <submittedName>
        <fullName evidence="5">Creatinase/Prolidase N-terminal domain-containing protein</fullName>
    </submittedName>
</protein>
<dbReference type="RefSeq" id="WP_091217944.1">
    <property type="nucleotide sequence ID" value="NZ_FNHE01000005.1"/>
</dbReference>
<keyword evidence="2" id="KW-0378">Hydrolase</keyword>
<name>A0A1G9SLE3_9ACTN</name>
<dbReference type="Pfam" id="PF01321">
    <property type="entry name" value="Creatinase_N"/>
    <property type="match status" value="1"/>
</dbReference>
<dbReference type="InterPro" id="IPR000994">
    <property type="entry name" value="Pept_M24"/>
</dbReference>